<name>A0A0P1ATM2_PLAHL</name>
<evidence type="ECO:0008006" key="3">
    <source>
        <dbReference type="Google" id="ProtNLM"/>
    </source>
</evidence>
<dbReference type="AlphaFoldDB" id="A0A0P1ATM2"/>
<dbReference type="EMBL" id="CCYD01001204">
    <property type="protein sequence ID" value="CEG44324.1"/>
    <property type="molecule type" value="Genomic_DNA"/>
</dbReference>
<proteinExistence type="predicted"/>
<dbReference type="Proteomes" id="UP000054928">
    <property type="component" value="Unassembled WGS sequence"/>
</dbReference>
<evidence type="ECO:0000313" key="2">
    <source>
        <dbReference type="Proteomes" id="UP000054928"/>
    </source>
</evidence>
<protein>
    <recommendedName>
        <fullName evidence="3">RxLR-like protein</fullName>
    </recommendedName>
</protein>
<evidence type="ECO:0000313" key="1">
    <source>
        <dbReference type="EMBL" id="CEG44324.1"/>
    </source>
</evidence>
<organism evidence="1 2">
    <name type="scientific">Plasmopara halstedii</name>
    <name type="common">Downy mildew of sunflower</name>
    <dbReference type="NCBI Taxonomy" id="4781"/>
    <lineage>
        <taxon>Eukaryota</taxon>
        <taxon>Sar</taxon>
        <taxon>Stramenopiles</taxon>
        <taxon>Oomycota</taxon>
        <taxon>Peronosporomycetes</taxon>
        <taxon>Peronosporales</taxon>
        <taxon>Peronosporaceae</taxon>
        <taxon>Plasmopara</taxon>
    </lineage>
</organism>
<dbReference type="GeneID" id="36395748"/>
<keyword evidence="2" id="KW-1185">Reference proteome</keyword>
<accession>A0A0P1ATM2</accession>
<dbReference type="RefSeq" id="XP_024580693.1">
    <property type="nucleotide sequence ID" value="XM_024730413.1"/>
</dbReference>
<sequence length="57" mass="6251">MLPTTAHGCFTVAHITLVYQDSEFLKIQTLRFSTNSSGLFLVGAELLAGNRRPLAWG</sequence>
<reference evidence="2" key="1">
    <citation type="submission" date="2014-09" db="EMBL/GenBank/DDBJ databases">
        <authorList>
            <person name="Sharma Rahul"/>
            <person name="Thines Marco"/>
        </authorList>
    </citation>
    <scope>NUCLEOTIDE SEQUENCE [LARGE SCALE GENOMIC DNA]</scope>
</reference>